<evidence type="ECO:0000313" key="1">
    <source>
        <dbReference type="EMBL" id="KAG7394879.1"/>
    </source>
</evidence>
<dbReference type="PANTHER" id="PTHR41749">
    <property type="entry name" value="UBIQUITIN-LIKE DOMAIN-CONTAINING PROTEIN"/>
    <property type="match status" value="1"/>
</dbReference>
<evidence type="ECO:0000313" key="2">
    <source>
        <dbReference type="Proteomes" id="UP000693981"/>
    </source>
</evidence>
<keyword evidence="2" id="KW-1185">Reference proteome</keyword>
<dbReference type="PANTHER" id="PTHR41749:SF1">
    <property type="entry name" value="UBIQUITIN-LIKE DOMAIN-CONTAINING PROTEIN"/>
    <property type="match status" value="1"/>
</dbReference>
<accession>A0A8T1WSY8</accession>
<organism evidence="1 2">
    <name type="scientific">Phytophthora boehmeriae</name>
    <dbReference type="NCBI Taxonomy" id="109152"/>
    <lineage>
        <taxon>Eukaryota</taxon>
        <taxon>Sar</taxon>
        <taxon>Stramenopiles</taxon>
        <taxon>Oomycota</taxon>
        <taxon>Peronosporomycetes</taxon>
        <taxon>Peronosporales</taxon>
        <taxon>Peronosporaceae</taxon>
        <taxon>Phytophthora</taxon>
    </lineage>
</organism>
<proteinExistence type="predicted"/>
<protein>
    <recommendedName>
        <fullName evidence="3">Ubiquitin-like domain-containing protein</fullName>
    </recommendedName>
</protein>
<comment type="caution">
    <text evidence="1">The sequence shown here is derived from an EMBL/GenBank/DDBJ whole genome shotgun (WGS) entry which is preliminary data.</text>
</comment>
<dbReference type="EMBL" id="JAGDFL010000238">
    <property type="protein sequence ID" value="KAG7394879.1"/>
    <property type="molecule type" value="Genomic_DNA"/>
</dbReference>
<dbReference type="AlphaFoldDB" id="A0A8T1WSY8"/>
<name>A0A8T1WSY8_9STRA</name>
<dbReference type="Proteomes" id="UP000693981">
    <property type="component" value="Unassembled WGS sequence"/>
</dbReference>
<evidence type="ECO:0008006" key="3">
    <source>
        <dbReference type="Google" id="ProtNLM"/>
    </source>
</evidence>
<reference evidence="1" key="1">
    <citation type="submission" date="2021-02" db="EMBL/GenBank/DDBJ databases">
        <authorList>
            <person name="Palmer J.M."/>
        </authorList>
    </citation>
    <scope>NUCLEOTIDE SEQUENCE</scope>
    <source>
        <strain evidence="1">SCRP23</strain>
    </source>
</reference>
<sequence>MPQPVLNLGLLSAAGKDEPSRRGGESKFDHAVALQEESIQFKKGHTIAVLKAFLEEEYEFKQEETQLYLEDSVLLDPFSLTDFPCVLEASSIEIQVRRTAGKSRK</sequence>
<gene>
    <name evidence="1" type="ORF">PHYBOEH_004503</name>
</gene>
<dbReference type="OrthoDB" id="409180at2759"/>